<comment type="caution">
    <text evidence="3">The sequence shown here is derived from an EMBL/GenBank/DDBJ whole genome shotgun (WGS) entry which is preliminary data.</text>
</comment>
<sequence>MSAPDGEGRGRRERVPSEFDDAFRAKGESRRVERPASSRWTQDAPSTGFWDPRGPTPEARRDAHERDLRLVGGGGGWARGLLLVLLAAQLTFAFMRTGVASPAPWGIAWLLGNAVLASSLLRRHRREILGGDPEQPLEQWLERSRRRMRAVLGPWLTVLNALSVVAAGVAATWVDRGFVWVAVAAAALVSTAAWWCRTGAVSE</sequence>
<organism evidence="3 4">
    <name type="scientific">Marihabitans asiaticum</name>
    <dbReference type="NCBI Taxonomy" id="415218"/>
    <lineage>
        <taxon>Bacteria</taxon>
        <taxon>Bacillati</taxon>
        <taxon>Actinomycetota</taxon>
        <taxon>Actinomycetes</taxon>
        <taxon>Micrococcales</taxon>
        <taxon>Intrasporangiaceae</taxon>
        <taxon>Marihabitans</taxon>
    </lineage>
</organism>
<keyword evidence="2" id="KW-0812">Transmembrane</keyword>
<evidence type="ECO:0000313" key="3">
    <source>
        <dbReference type="EMBL" id="TWD16930.1"/>
    </source>
</evidence>
<feature type="transmembrane region" description="Helical" evidence="2">
    <location>
        <begin position="103"/>
        <end position="121"/>
    </location>
</feature>
<feature type="compositionally biased region" description="Basic and acidic residues" evidence="1">
    <location>
        <begin position="1"/>
        <end position="36"/>
    </location>
</feature>
<dbReference type="Proteomes" id="UP000315628">
    <property type="component" value="Unassembled WGS sequence"/>
</dbReference>
<evidence type="ECO:0000256" key="2">
    <source>
        <dbReference type="SAM" id="Phobius"/>
    </source>
</evidence>
<dbReference type="RefSeq" id="WP_144855275.1">
    <property type="nucleotide sequence ID" value="NZ_BAAAYT010000002.1"/>
</dbReference>
<name>A0A560WH95_9MICO</name>
<feature type="transmembrane region" description="Helical" evidence="2">
    <location>
        <begin position="177"/>
        <end position="196"/>
    </location>
</feature>
<keyword evidence="4" id="KW-1185">Reference proteome</keyword>
<feature type="region of interest" description="Disordered" evidence="1">
    <location>
        <begin position="1"/>
        <end position="61"/>
    </location>
</feature>
<feature type="transmembrane region" description="Helical" evidence="2">
    <location>
        <begin position="150"/>
        <end position="171"/>
    </location>
</feature>
<protein>
    <submittedName>
        <fullName evidence="3">Uncharacterized protein</fullName>
    </submittedName>
</protein>
<dbReference type="OrthoDB" id="10019648at2"/>
<evidence type="ECO:0000313" key="4">
    <source>
        <dbReference type="Proteomes" id="UP000315628"/>
    </source>
</evidence>
<dbReference type="EMBL" id="VIUW01000001">
    <property type="protein sequence ID" value="TWD16930.1"/>
    <property type="molecule type" value="Genomic_DNA"/>
</dbReference>
<accession>A0A560WH95</accession>
<proteinExistence type="predicted"/>
<feature type="transmembrane region" description="Helical" evidence="2">
    <location>
        <begin position="76"/>
        <end position="97"/>
    </location>
</feature>
<reference evidence="3 4" key="1">
    <citation type="submission" date="2019-06" db="EMBL/GenBank/DDBJ databases">
        <title>Sequencing the genomes of 1000 actinobacteria strains.</title>
        <authorList>
            <person name="Klenk H.-P."/>
        </authorList>
    </citation>
    <scope>NUCLEOTIDE SEQUENCE [LARGE SCALE GENOMIC DNA]</scope>
    <source>
        <strain evidence="3 4">DSM 18935</strain>
    </source>
</reference>
<dbReference type="AlphaFoldDB" id="A0A560WH95"/>
<gene>
    <name evidence="3" type="ORF">FB557_0476</name>
</gene>
<keyword evidence="2" id="KW-0472">Membrane</keyword>
<evidence type="ECO:0000256" key="1">
    <source>
        <dbReference type="SAM" id="MobiDB-lite"/>
    </source>
</evidence>
<keyword evidence="2" id="KW-1133">Transmembrane helix</keyword>